<keyword evidence="3" id="KW-0456">Lyase</keyword>
<dbReference type="Pfam" id="PF02719">
    <property type="entry name" value="Polysacc_synt_2"/>
    <property type="match status" value="1"/>
</dbReference>
<sequence>MSLDLNGKSILITGGTGSFGKAFVKIVLQRWPNVKRLVIYSRDEQKQFNMAHEYPLSKYPAIRFFIGDVRDQERLKRACHGIDYVIHAAAMKHVHIAEYNPDECVKTNVGGAENVIRAVLETNVERVVALSTDKACAPINLYGATKLTSDKLFIAANNIKGNKDLKISVVRYGNVMGSNGSVIPFFLNKRKEGVLPITDPNMTRFNISLTEGVEMVLHALETAWGGELFVPKIPSYRIMEVAEAVGPECRKDIVGIRPGEKIHEEMITASDSFTTYDLGKYYVILPQTSNWDLNEYISHFGAVKVPEGFNYNSGTNEDWLSVDQIRELIIEHVDPKFSVNKAYEADTVR</sequence>
<name>A0A4V2NVN7_9BACT</name>
<dbReference type="NCBIfam" id="TIGR03589">
    <property type="entry name" value="PseB"/>
    <property type="match status" value="1"/>
</dbReference>
<dbReference type="Proteomes" id="UP000295334">
    <property type="component" value="Unassembled WGS sequence"/>
</dbReference>
<dbReference type="SUPFAM" id="SSF51735">
    <property type="entry name" value="NAD(P)-binding Rossmann-fold domains"/>
    <property type="match status" value="1"/>
</dbReference>
<dbReference type="RefSeq" id="WP_131449037.1">
    <property type="nucleotide sequence ID" value="NZ_SJZI01000042.1"/>
</dbReference>
<dbReference type="AlphaFoldDB" id="A0A4V2NVN7"/>
<reference evidence="3 4" key="1">
    <citation type="submission" date="2019-03" db="EMBL/GenBank/DDBJ databases">
        <authorList>
            <person name="Kim M.K.M."/>
        </authorList>
    </citation>
    <scope>NUCLEOTIDE SEQUENCE [LARGE SCALE GENOMIC DNA]</scope>
    <source>
        <strain evidence="3 4">17J68-12</strain>
    </source>
</reference>
<dbReference type="InterPro" id="IPR051203">
    <property type="entry name" value="Polysaccharide_Synthase-Rel"/>
</dbReference>
<dbReference type="InterPro" id="IPR036291">
    <property type="entry name" value="NAD(P)-bd_dom_sf"/>
</dbReference>
<accession>A0A4V2NVN7</accession>
<organism evidence="3 4">
    <name type="scientific">Flaviaesturariibacter flavus</name>
    <dbReference type="NCBI Taxonomy" id="2502780"/>
    <lineage>
        <taxon>Bacteria</taxon>
        <taxon>Pseudomonadati</taxon>
        <taxon>Bacteroidota</taxon>
        <taxon>Chitinophagia</taxon>
        <taxon>Chitinophagales</taxon>
        <taxon>Chitinophagaceae</taxon>
        <taxon>Flaviaestuariibacter</taxon>
    </lineage>
</organism>
<dbReference type="InterPro" id="IPR020025">
    <property type="entry name" value="PseB"/>
</dbReference>
<comment type="caution">
    <text evidence="3">The sequence shown here is derived from an EMBL/GenBank/DDBJ whole genome shotgun (WGS) entry which is preliminary data.</text>
</comment>
<evidence type="ECO:0000313" key="4">
    <source>
        <dbReference type="Proteomes" id="UP000295334"/>
    </source>
</evidence>
<dbReference type="EC" id="4.2.1.115" evidence="3"/>
<protein>
    <submittedName>
        <fullName evidence="3">UDP-N-acetylglucosamine 4,6-dehydratase (Inverting)</fullName>
        <ecNumber evidence="3">4.2.1.115</ecNumber>
    </submittedName>
</protein>
<dbReference type="InterPro" id="IPR003869">
    <property type="entry name" value="Polysac_CapD-like"/>
</dbReference>
<dbReference type="CDD" id="cd05237">
    <property type="entry name" value="UDP_invert_4-6DH_SDR_e"/>
    <property type="match status" value="1"/>
</dbReference>
<evidence type="ECO:0000259" key="2">
    <source>
        <dbReference type="Pfam" id="PF02719"/>
    </source>
</evidence>
<keyword evidence="4" id="KW-1185">Reference proteome</keyword>
<feature type="domain" description="Polysaccharide biosynthesis protein CapD-like" evidence="2">
    <location>
        <begin position="10"/>
        <end position="284"/>
    </location>
</feature>
<evidence type="ECO:0000313" key="3">
    <source>
        <dbReference type="EMBL" id="TCJ14172.1"/>
    </source>
</evidence>
<dbReference type="PANTHER" id="PTHR43318:SF2">
    <property type="entry name" value="UDP-N-ACETYLGLUCOSAMINE 4,6-DEHYDRATASE (INVERTING)"/>
    <property type="match status" value="1"/>
</dbReference>
<dbReference type="EMBL" id="SJZI01000042">
    <property type="protein sequence ID" value="TCJ14172.1"/>
    <property type="molecule type" value="Genomic_DNA"/>
</dbReference>
<evidence type="ECO:0000256" key="1">
    <source>
        <dbReference type="ARBA" id="ARBA00007430"/>
    </source>
</evidence>
<dbReference type="OrthoDB" id="9803111at2"/>
<gene>
    <name evidence="3" type="primary">pseB</name>
    <name evidence="3" type="ORF">EPD60_09195</name>
</gene>
<dbReference type="PANTHER" id="PTHR43318">
    <property type="entry name" value="UDP-N-ACETYLGLUCOSAMINE 4,6-DEHYDRATASE"/>
    <property type="match status" value="1"/>
</dbReference>
<dbReference type="GO" id="GO:0016829">
    <property type="term" value="F:lyase activity"/>
    <property type="evidence" value="ECO:0007669"/>
    <property type="project" value="UniProtKB-KW"/>
</dbReference>
<proteinExistence type="inferred from homology"/>
<dbReference type="Gene3D" id="3.40.50.720">
    <property type="entry name" value="NAD(P)-binding Rossmann-like Domain"/>
    <property type="match status" value="1"/>
</dbReference>
<comment type="similarity">
    <text evidence="1">Belongs to the polysaccharide synthase family.</text>
</comment>